<organism evidence="3 4">
    <name type="scientific">Barnesiella viscericola</name>
    <dbReference type="NCBI Taxonomy" id="397865"/>
    <lineage>
        <taxon>Bacteria</taxon>
        <taxon>Pseudomonadati</taxon>
        <taxon>Bacteroidota</taxon>
        <taxon>Bacteroidia</taxon>
        <taxon>Bacteroidales</taxon>
        <taxon>Barnesiellaceae</taxon>
        <taxon>Barnesiella</taxon>
    </lineage>
</organism>
<feature type="signal peptide" evidence="1">
    <location>
        <begin position="1"/>
        <end position="23"/>
    </location>
</feature>
<dbReference type="Proteomes" id="UP000757103">
    <property type="component" value="Unassembled WGS sequence"/>
</dbReference>
<gene>
    <name evidence="3" type="ORF">K8U91_06200</name>
</gene>
<dbReference type="NCBIfam" id="TIGR04183">
    <property type="entry name" value="Por_Secre_tail"/>
    <property type="match status" value="1"/>
</dbReference>
<reference evidence="3" key="1">
    <citation type="journal article" date="2021" name="PeerJ">
        <title>Extensive microbial diversity within the chicken gut microbiome revealed by metagenomics and culture.</title>
        <authorList>
            <person name="Gilroy R."/>
            <person name="Ravi A."/>
            <person name="Getino M."/>
            <person name="Pursley I."/>
            <person name="Horton D.L."/>
            <person name="Alikhan N.F."/>
            <person name="Baker D."/>
            <person name="Gharbi K."/>
            <person name="Hall N."/>
            <person name="Watson M."/>
            <person name="Adriaenssens E.M."/>
            <person name="Foster-Nyarko E."/>
            <person name="Jarju S."/>
            <person name="Secka A."/>
            <person name="Antonio M."/>
            <person name="Oren A."/>
            <person name="Chaudhuri R.R."/>
            <person name="La Ragione R."/>
            <person name="Hildebrand F."/>
            <person name="Pallen M.J."/>
        </authorList>
    </citation>
    <scope>NUCLEOTIDE SEQUENCE</scope>
    <source>
        <strain evidence="3">CHK121-7720</strain>
    </source>
</reference>
<evidence type="ECO:0000256" key="1">
    <source>
        <dbReference type="SAM" id="SignalP"/>
    </source>
</evidence>
<dbReference type="InterPro" id="IPR026444">
    <property type="entry name" value="Secre_tail"/>
</dbReference>
<dbReference type="NCBIfam" id="TIGR04534">
    <property type="entry name" value="ELWxxDGT_rpt"/>
    <property type="match status" value="1"/>
</dbReference>
<dbReference type="InterPro" id="IPR030916">
    <property type="entry name" value="ELWxxDGT_rpt"/>
</dbReference>
<dbReference type="EMBL" id="DYUD01000020">
    <property type="protein sequence ID" value="HJG89048.1"/>
    <property type="molecule type" value="Genomic_DNA"/>
</dbReference>
<sequence length="618" mass="67873">MKNKTLFVSAFGVALMGVTAINAQELVLPEGMEILTPENVEVTVSTARANDKDKALTIAGSAENGYKAYFTAKDAEHGEELWVSDGTKEGTKMVKDIYPGVTSSNVLYITRFNDKVVFQATANDDEGAELWISDGTEDGTYMIADINILGGSEPAGFTQINENEFIFGAKDYESISYGEEEQRWLWISDGTAEGTRLLKDCKVIYPGAKVATDDERFFVRVGRKVFFKADTKDNEFGEELWITDGTEAGTKMLLDINKTVANEETGATAGAQLDWFTNFKNEKLFFIAYSNEYGNEIWVSDGTTEGTYMIKDLTEGTDANGLPAGHGAFTPRVYKDKVYFRGYDPYYGLELFVTDFTAEGTHIVFDLNTNPTATGTANGSPDLFCEFDGVLFMKGATGSDANLPDTNFGLELFYTDGTAEGSKMQSDLNPGTGPNAAWEGMVVSGSFYFRAQDQTPAAGSSQAWELFKIDSKEEFPKKVVDLGEGPDFVHSLRNLDGDLVFTSQIKKSLFVYHYRKADYDPQKDKENMDPDFGETSAVMAPSSMDKTVDIYPNPASDYVCIDTDAEVYGYTITDLSGKLLVKGHADSNKIMLDDLSAGMFILSVETSEGVMNSKLTVK</sequence>
<keyword evidence="1" id="KW-0732">Signal</keyword>
<proteinExistence type="predicted"/>
<accession>A0A921SUX0</accession>
<reference evidence="3" key="2">
    <citation type="submission" date="2021-09" db="EMBL/GenBank/DDBJ databases">
        <authorList>
            <person name="Gilroy R."/>
        </authorList>
    </citation>
    <scope>NUCLEOTIDE SEQUENCE</scope>
    <source>
        <strain evidence="3">CHK121-7720</strain>
    </source>
</reference>
<feature type="domain" description="Secretion system C-terminal sorting" evidence="2">
    <location>
        <begin position="550"/>
        <end position="616"/>
    </location>
</feature>
<feature type="chain" id="PRO_5037733065" evidence="1">
    <location>
        <begin position="24"/>
        <end position="618"/>
    </location>
</feature>
<dbReference type="RefSeq" id="WP_273306095.1">
    <property type="nucleotide sequence ID" value="NZ_DYUD01000020.1"/>
</dbReference>
<name>A0A921SUX0_9BACT</name>
<protein>
    <submittedName>
        <fullName evidence="3">T9SS type A sorting domain-containing protein</fullName>
    </submittedName>
</protein>
<dbReference type="Pfam" id="PF18962">
    <property type="entry name" value="Por_Secre_tail"/>
    <property type="match status" value="1"/>
</dbReference>
<dbReference type="AlphaFoldDB" id="A0A921SUX0"/>
<comment type="caution">
    <text evidence="3">The sequence shown here is derived from an EMBL/GenBank/DDBJ whole genome shotgun (WGS) entry which is preliminary data.</text>
</comment>
<evidence type="ECO:0000313" key="4">
    <source>
        <dbReference type="Proteomes" id="UP000757103"/>
    </source>
</evidence>
<evidence type="ECO:0000259" key="2">
    <source>
        <dbReference type="Pfam" id="PF18962"/>
    </source>
</evidence>
<evidence type="ECO:0000313" key="3">
    <source>
        <dbReference type="EMBL" id="HJG89048.1"/>
    </source>
</evidence>